<dbReference type="Pfam" id="PF05871">
    <property type="entry name" value="ESCRT-II"/>
    <property type="match status" value="1"/>
</dbReference>
<keyword evidence="4" id="KW-0813">Transport</keyword>
<proteinExistence type="inferred from homology"/>
<sequence>MAEIEWPWQYTFPPFFTLQPHAETKEKQLAAWKNLVLDYYRATKQSILDLREIHSSPLFNNTAIQRKLSVDVVQLILDNLFKSNNAMPLDKSKQRWLIYWHTFEEWGDIIYSWVQDKGLVNSVCTLFELAQGNDTVDQEFHGLDIEVLTRSLKTLEAQEKAELMTFDDSQGVKFY</sequence>
<dbReference type="InterPro" id="IPR014041">
    <property type="entry name" value="ESCRT-II_cplx_Vps25-sub_N"/>
</dbReference>
<dbReference type="GO" id="GO:0005198">
    <property type="term" value="F:structural molecule activity"/>
    <property type="evidence" value="ECO:0007669"/>
    <property type="project" value="TreeGrafter"/>
</dbReference>
<dbReference type="OrthoDB" id="245150at2759"/>
<keyword evidence="5" id="KW-0963">Cytoplasm</keyword>
<evidence type="ECO:0000256" key="2">
    <source>
        <dbReference type="ARBA" id="ARBA00009674"/>
    </source>
</evidence>
<dbReference type="FunFam" id="1.10.10.570:FF:000003">
    <property type="entry name" value="Vacuolar protein-sorting-associated protein 25"/>
    <property type="match status" value="1"/>
</dbReference>
<keyword evidence="9" id="KW-1185">Reference proteome</keyword>
<protein>
    <recommendedName>
        <fullName evidence="3">Vacuolar protein-sorting-associated protein 25</fullName>
    </recommendedName>
    <alternativeName>
        <fullName evidence="7">ESCRT-II complex subunit VPS25</fullName>
    </alternativeName>
</protein>
<dbReference type="GO" id="GO:0000814">
    <property type="term" value="C:ESCRT II complex"/>
    <property type="evidence" value="ECO:0007669"/>
    <property type="project" value="InterPro"/>
</dbReference>
<dbReference type="InterPro" id="IPR008570">
    <property type="entry name" value="ESCRT-II_cplx_Vps25-sub"/>
</dbReference>
<dbReference type="GO" id="GO:0016236">
    <property type="term" value="P:macroautophagy"/>
    <property type="evidence" value="ECO:0007669"/>
    <property type="project" value="UniProtKB-ARBA"/>
</dbReference>
<comment type="subcellular location">
    <subcellularLocation>
        <location evidence="1">Cytoplasm</location>
    </subcellularLocation>
</comment>
<evidence type="ECO:0000256" key="5">
    <source>
        <dbReference type="ARBA" id="ARBA00022490"/>
    </source>
</evidence>
<organism evidence="8 9">
    <name type="scientific">Aphidius gifuensis</name>
    <name type="common">Parasitoid wasp</name>
    <dbReference type="NCBI Taxonomy" id="684658"/>
    <lineage>
        <taxon>Eukaryota</taxon>
        <taxon>Metazoa</taxon>
        <taxon>Ecdysozoa</taxon>
        <taxon>Arthropoda</taxon>
        <taxon>Hexapoda</taxon>
        <taxon>Insecta</taxon>
        <taxon>Pterygota</taxon>
        <taxon>Neoptera</taxon>
        <taxon>Endopterygota</taxon>
        <taxon>Hymenoptera</taxon>
        <taxon>Apocrita</taxon>
        <taxon>Ichneumonoidea</taxon>
        <taxon>Braconidae</taxon>
        <taxon>Aphidiinae</taxon>
        <taxon>Aphidius</taxon>
    </lineage>
</organism>
<dbReference type="PANTHER" id="PTHR13149">
    <property type="entry name" value="VACUOLAR PROTEIN SORTING-ASSOCIATED PROTEIN VPS25"/>
    <property type="match status" value="1"/>
</dbReference>
<dbReference type="GO" id="GO:0043328">
    <property type="term" value="P:protein transport to vacuole involved in ubiquitin-dependent protein catabolic process via the multivesicular body sorting pathway"/>
    <property type="evidence" value="ECO:0007669"/>
    <property type="project" value="TreeGrafter"/>
</dbReference>
<keyword evidence="6" id="KW-0653">Protein transport</keyword>
<dbReference type="Proteomes" id="UP000639338">
    <property type="component" value="Unassembled WGS sequence"/>
</dbReference>
<dbReference type="PANTHER" id="PTHR13149:SF0">
    <property type="entry name" value="VACUOLAR PROTEIN-SORTING-ASSOCIATED PROTEIN 25"/>
    <property type="match status" value="1"/>
</dbReference>
<comment type="caution">
    <text evidence="8">The sequence shown here is derived from an EMBL/GenBank/DDBJ whole genome shotgun (WGS) entry which is preliminary data.</text>
</comment>
<evidence type="ECO:0000256" key="3">
    <source>
        <dbReference type="ARBA" id="ARBA00017934"/>
    </source>
</evidence>
<dbReference type="Gene3D" id="1.10.10.570">
    <property type="entry name" value="Winged helix' DNA-binding domain. Chain C. Domain 1"/>
    <property type="match status" value="1"/>
</dbReference>
<evidence type="ECO:0000313" key="8">
    <source>
        <dbReference type="EMBL" id="KAF7996280.1"/>
    </source>
</evidence>
<dbReference type="InterPro" id="IPR036390">
    <property type="entry name" value="WH_DNA-bd_sf"/>
</dbReference>
<dbReference type="AlphaFoldDB" id="A0A834Y1P8"/>
<evidence type="ECO:0000256" key="6">
    <source>
        <dbReference type="ARBA" id="ARBA00022927"/>
    </source>
</evidence>
<dbReference type="EMBL" id="JACMRX010000001">
    <property type="protein sequence ID" value="KAF7996280.1"/>
    <property type="molecule type" value="Genomic_DNA"/>
</dbReference>
<gene>
    <name evidence="8" type="ORF">HCN44_001912</name>
</gene>
<dbReference type="Gene3D" id="1.10.10.10">
    <property type="entry name" value="Winged helix-like DNA-binding domain superfamily/Winged helix DNA-binding domain"/>
    <property type="match status" value="1"/>
</dbReference>
<dbReference type="SUPFAM" id="SSF46785">
    <property type="entry name" value="Winged helix' DNA-binding domain"/>
    <property type="match status" value="2"/>
</dbReference>
<name>A0A834Y1P8_APHGI</name>
<dbReference type="InterPro" id="IPR036388">
    <property type="entry name" value="WH-like_DNA-bd_sf"/>
</dbReference>
<dbReference type="FunFam" id="1.10.10.10:FF:000141">
    <property type="entry name" value="vacuolar protein-sorting-associated protein 25"/>
    <property type="match status" value="1"/>
</dbReference>
<evidence type="ECO:0000256" key="4">
    <source>
        <dbReference type="ARBA" id="ARBA00022448"/>
    </source>
</evidence>
<comment type="similarity">
    <text evidence="2">Belongs to the VPS25 family.</text>
</comment>
<evidence type="ECO:0000256" key="7">
    <source>
        <dbReference type="ARBA" id="ARBA00030094"/>
    </source>
</evidence>
<accession>A0A834Y1P8</accession>
<evidence type="ECO:0000256" key="1">
    <source>
        <dbReference type="ARBA" id="ARBA00004496"/>
    </source>
</evidence>
<reference evidence="8 9" key="1">
    <citation type="submission" date="2020-08" db="EMBL/GenBank/DDBJ databases">
        <title>Aphidius gifuensis genome sequencing and assembly.</title>
        <authorList>
            <person name="Du Z."/>
        </authorList>
    </citation>
    <scope>NUCLEOTIDE SEQUENCE [LARGE SCALE GENOMIC DNA]</scope>
    <source>
        <strain evidence="8">YNYX2018</strain>
        <tissue evidence="8">Adults</tissue>
    </source>
</reference>
<dbReference type="GO" id="GO:0042803">
    <property type="term" value="F:protein homodimerization activity"/>
    <property type="evidence" value="ECO:0007669"/>
    <property type="project" value="TreeGrafter"/>
</dbReference>
<evidence type="ECO:0000313" key="9">
    <source>
        <dbReference type="Proteomes" id="UP000639338"/>
    </source>
</evidence>